<keyword evidence="1" id="KW-0472">Membrane</keyword>
<name>A0AAX4L049_9CREN</name>
<dbReference type="Proteomes" id="UP001432202">
    <property type="component" value="Chromosome"/>
</dbReference>
<keyword evidence="1" id="KW-1133">Transmembrane helix</keyword>
<dbReference type="SMART" id="SM00879">
    <property type="entry name" value="Brix"/>
    <property type="match status" value="1"/>
</dbReference>
<dbReference type="RefSeq" id="WP_338601140.1">
    <property type="nucleotide sequence ID" value="NZ_CP146016.1"/>
</dbReference>
<keyword evidence="1" id="KW-0812">Transmembrane</keyword>
<evidence type="ECO:0000313" key="3">
    <source>
        <dbReference type="EMBL" id="WWQ60414.1"/>
    </source>
</evidence>
<feature type="domain" description="Brix" evidence="2">
    <location>
        <begin position="6"/>
        <end position="187"/>
    </location>
</feature>
<protein>
    <submittedName>
        <fullName evidence="3">Ribosomal biogenesis protein</fullName>
    </submittedName>
</protein>
<evidence type="ECO:0000256" key="1">
    <source>
        <dbReference type="SAM" id="Phobius"/>
    </source>
</evidence>
<feature type="transmembrane region" description="Helical" evidence="1">
    <location>
        <begin position="47"/>
        <end position="64"/>
    </location>
</feature>
<dbReference type="InterPro" id="IPR007109">
    <property type="entry name" value="Brix"/>
</dbReference>
<accession>A0AAX4L049</accession>
<evidence type="ECO:0000259" key="2">
    <source>
        <dbReference type="PROSITE" id="PS50833"/>
    </source>
</evidence>
<dbReference type="GO" id="GO:0006364">
    <property type="term" value="P:rRNA processing"/>
    <property type="evidence" value="ECO:0007669"/>
    <property type="project" value="InterPro"/>
</dbReference>
<dbReference type="SUPFAM" id="SSF52954">
    <property type="entry name" value="Class II aaRS ABD-related"/>
    <property type="match status" value="1"/>
</dbReference>
<sequence length="187" mass="21772">MHIYRTRVVITSSRDPSIRVRNFLNTLQFVLPDSIKINRGKKNLRELFNIAVSLGALYVVLVLAKKGNPYKMLVYDLQSFSTKYIFRLAGLSLPLDYRITLNKIRNVGNIKSVCIRNNNCIFLRDFLIDMNLFTTFSNKCQIYVNLEEISNKECELLFILATENVKFLRVVMEAEKTNANTNFNPYR</sequence>
<dbReference type="EMBL" id="CP146016">
    <property type="protein sequence ID" value="WWQ60414.1"/>
    <property type="molecule type" value="Genomic_DNA"/>
</dbReference>
<evidence type="ECO:0000313" key="4">
    <source>
        <dbReference type="Proteomes" id="UP001432202"/>
    </source>
</evidence>
<dbReference type="GeneID" id="89337785"/>
<organism evidence="3 4">
    <name type="scientific">Sulfolobus tengchongensis</name>
    <dbReference type="NCBI Taxonomy" id="207809"/>
    <lineage>
        <taxon>Archaea</taxon>
        <taxon>Thermoproteota</taxon>
        <taxon>Thermoprotei</taxon>
        <taxon>Sulfolobales</taxon>
        <taxon>Sulfolobaceae</taxon>
        <taxon>Sulfolobus</taxon>
    </lineage>
</organism>
<proteinExistence type="predicted"/>
<dbReference type="Gene3D" id="3.40.50.10480">
    <property type="entry name" value="Probable brix-domain ribosomal biogenesis protein"/>
    <property type="match status" value="1"/>
</dbReference>
<dbReference type="AlphaFoldDB" id="A0AAX4L049"/>
<reference evidence="3 4" key="1">
    <citation type="submission" date="2024-02" db="EMBL/GenBank/DDBJ databases">
        <title>STSV induces naive adaptation in Sulfolobus.</title>
        <authorList>
            <person name="Xiang X."/>
            <person name="Song M."/>
        </authorList>
    </citation>
    <scope>NUCLEOTIDE SEQUENCE [LARGE SCALE GENOMIC DNA]</scope>
    <source>
        <strain evidence="3 4">RT2</strain>
    </source>
</reference>
<dbReference type="GO" id="GO:0019843">
    <property type="term" value="F:rRNA binding"/>
    <property type="evidence" value="ECO:0007669"/>
    <property type="project" value="InterPro"/>
</dbReference>
<dbReference type="PROSITE" id="PS50833">
    <property type="entry name" value="BRIX"/>
    <property type="match status" value="1"/>
</dbReference>
<gene>
    <name evidence="3" type="ORF">V6M85_13410</name>
</gene>
<keyword evidence="4" id="KW-1185">Reference proteome</keyword>